<organism evidence="7 8">
    <name type="scientific">Candidatus Viridilinea halotolerans</name>
    <dbReference type="NCBI Taxonomy" id="2491704"/>
    <lineage>
        <taxon>Bacteria</taxon>
        <taxon>Bacillati</taxon>
        <taxon>Chloroflexota</taxon>
        <taxon>Chloroflexia</taxon>
        <taxon>Chloroflexales</taxon>
        <taxon>Chloroflexineae</taxon>
        <taxon>Oscillochloridaceae</taxon>
        <taxon>Candidatus Viridilinea</taxon>
    </lineage>
</organism>
<dbReference type="AlphaFoldDB" id="A0A426TT16"/>
<feature type="active site" evidence="4">
    <location>
        <position position="435"/>
    </location>
</feature>
<dbReference type="CDD" id="cd05389">
    <property type="entry name" value="CobQ_N"/>
    <property type="match status" value="1"/>
</dbReference>
<protein>
    <recommendedName>
        <fullName evidence="4">Cobyric acid synthase</fullName>
    </recommendedName>
</protein>
<evidence type="ECO:0000256" key="3">
    <source>
        <dbReference type="ARBA" id="ARBA00022962"/>
    </source>
</evidence>
<dbReference type="EMBL" id="RSAS01000786">
    <property type="protein sequence ID" value="RRR67453.1"/>
    <property type="molecule type" value="Genomic_DNA"/>
</dbReference>
<dbReference type="Gene3D" id="3.40.50.880">
    <property type="match status" value="1"/>
</dbReference>
<dbReference type="Pfam" id="PF07685">
    <property type="entry name" value="GATase_3"/>
    <property type="match status" value="1"/>
</dbReference>
<dbReference type="InterPro" id="IPR011698">
    <property type="entry name" value="GATase_3"/>
</dbReference>
<dbReference type="CDD" id="cd01750">
    <property type="entry name" value="GATase1_CobQ"/>
    <property type="match status" value="1"/>
</dbReference>
<dbReference type="PANTHER" id="PTHR21343">
    <property type="entry name" value="DETHIOBIOTIN SYNTHETASE"/>
    <property type="match status" value="1"/>
</dbReference>
<dbReference type="InterPro" id="IPR033949">
    <property type="entry name" value="CobQ_GATase1"/>
</dbReference>
<dbReference type="NCBIfam" id="NF001989">
    <property type="entry name" value="PRK00784.1"/>
    <property type="match status" value="1"/>
</dbReference>
<keyword evidence="3 4" id="KW-0315">Glutamine amidotransferase</keyword>
<evidence type="ECO:0000256" key="1">
    <source>
        <dbReference type="ARBA" id="ARBA00004953"/>
    </source>
</evidence>
<feature type="active site" description="Nucleophile" evidence="4">
    <location>
        <position position="329"/>
    </location>
</feature>
<evidence type="ECO:0000259" key="6">
    <source>
        <dbReference type="Pfam" id="PF07685"/>
    </source>
</evidence>
<dbReference type="PANTHER" id="PTHR21343:SF1">
    <property type="entry name" value="COBYRIC ACID SYNTHASE"/>
    <property type="match status" value="1"/>
</dbReference>
<dbReference type="GO" id="GO:0009236">
    <property type="term" value="P:cobalamin biosynthetic process"/>
    <property type="evidence" value="ECO:0007669"/>
    <property type="project" value="UniProtKB-UniRule"/>
</dbReference>
<dbReference type="UniPathway" id="UPA00148"/>
<proteinExistence type="inferred from homology"/>
<dbReference type="InterPro" id="IPR029062">
    <property type="entry name" value="Class_I_gatase-like"/>
</dbReference>
<dbReference type="Gene3D" id="3.40.50.300">
    <property type="entry name" value="P-loop containing nucleotide triphosphate hydrolases"/>
    <property type="match status" value="1"/>
</dbReference>
<dbReference type="InterPro" id="IPR004459">
    <property type="entry name" value="CobQ_synth"/>
</dbReference>
<accession>A0A426TT16</accession>
<dbReference type="Proteomes" id="UP000280307">
    <property type="component" value="Unassembled WGS sequence"/>
</dbReference>
<dbReference type="GO" id="GO:0003824">
    <property type="term" value="F:catalytic activity"/>
    <property type="evidence" value="ECO:0007669"/>
    <property type="project" value="InterPro"/>
</dbReference>
<dbReference type="InterPro" id="IPR047045">
    <property type="entry name" value="CobQ_N"/>
</dbReference>
<comment type="function">
    <text evidence="4">Catalyzes amidations at positions B, D, E, and G on adenosylcobyrinic A,C-diamide. NH(2) groups are provided by glutamine, and one molecule of ATP is hydrogenolyzed for each amidation.</text>
</comment>
<dbReference type="PROSITE" id="PS51274">
    <property type="entry name" value="GATASE_COBBQ"/>
    <property type="match status" value="1"/>
</dbReference>
<feature type="domain" description="CobB/CobQ-like glutamine amidotransferase" evidence="6">
    <location>
        <begin position="254"/>
        <end position="442"/>
    </location>
</feature>
<dbReference type="SUPFAM" id="SSF52540">
    <property type="entry name" value="P-loop containing nucleoside triphosphate hydrolases"/>
    <property type="match status" value="1"/>
</dbReference>
<dbReference type="InterPro" id="IPR027417">
    <property type="entry name" value="P-loop_NTPase"/>
</dbReference>
<feature type="domain" description="CobQ/CobB/MinD/ParA nucleotide binding" evidence="5">
    <location>
        <begin position="6"/>
        <end position="238"/>
    </location>
</feature>
<evidence type="ECO:0000259" key="5">
    <source>
        <dbReference type="Pfam" id="PF01656"/>
    </source>
</evidence>
<sequence length="515" mass="54670">MPAPVIMVLGTASSVGKSVLVAALCRIAQRRGLRVAPFKAQNMSNNAAVTADGGEIGRSTAVQAAAARILPTVTMNPILIKPEGQCRSQIIVEGRPWQSLAAIDYWQQKEQLWEVVTRNLDALRNDYDLVVAEGAGSPVELNLKPRDIVNARVAIYAQARTLLVGDIDAGGIFAQLLGTLMLLEPAERALVVGLLVNRFRGDPALFADGVRMLEARAGLPVLGVVPWLHDLGLAEEDGVALERGVTPRNDGLTLAVLRLPALANFDDFDPLAREPGVNLRYIERPEQLDGAAAVILPGTKHTLAARAWLRERGFDAALRTFSGALVGICGGYQLLGERISDPEGSEGVGGDAPGLGLLPVSTIFSANKRTVQVHGSACTPWATGAPLEGYEIHMGRTQVTGGAPVAIVTTRDAQASHTADGCHIAEGRIWGCYLHGIFANSAFRQGWLASLGWQPSAAPPAPDPYERLADAVEAAVDVERVLGKQILLIAPSLCHPERSEGSLVVTKRDASLRSA</sequence>
<comment type="pathway">
    <text evidence="1 4">Cofactor biosynthesis; adenosylcobalamin biosynthesis.</text>
</comment>
<name>A0A426TT16_9CHLR</name>
<dbReference type="Pfam" id="PF01656">
    <property type="entry name" value="CbiA"/>
    <property type="match status" value="1"/>
</dbReference>
<evidence type="ECO:0000256" key="4">
    <source>
        <dbReference type="HAMAP-Rule" id="MF_00028"/>
    </source>
</evidence>
<reference evidence="7 8" key="1">
    <citation type="submission" date="2018-12" db="EMBL/GenBank/DDBJ databases">
        <title>Genome Sequence of Candidatus Viridilinea halotolerans isolated from saline sulfide-rich spring.</title>
        <authorList>
            <person name="Grouzdev D.S."/>
            <person name="Burganskaya E.I."/>
            <person name="Krutkina M.S."/>
            <person name="Sukhacheva M.V."/>
            <person name="Gorlenko V.M."/>
        </authorList>
    </citation>
    <scope>NUCLEOTIDE SEQUENCE [LARGE SCALE GENOMIC DNA]</scope>
    <source>
        <strain evidence="7">Chok-6</strain>
    </source>
</reference>
<dbReference type="SUPFAM" id="SSF52317">
    <property type="entry name" value="Class I glutamine amidotransferase-like"/>
    <property type="match status" value="1"/>
</dbReference>
<evidence type="ECO:0000256" key="2">
    <source>
        <dbReference type="ARBA" id="ARBA00022573"/>
    </source>
</evidence>
<evidence type="ECO:0000313" key="7">
    <source>
        <dbReference type="EMBL" id="RRR67453.1"/>
    </source>
</evidence>
<dbReference type="InterPro" id="IPR002586">
    <property type="entry name" value="CobQ/CobB/MinD/ParA_Nub-bd_dom"/>
</dbReference>
<gene>
    <name evidence="4" type="primary">cobQ</name>
    <name evidence="7" type="ORF">EI684_18900</name>
</gene>
<comment type="caution">
    <text evidence="7">The sequence shown here is derived from an EMBL/GenBank/DDBJ whole genome shotgun (WGS) entry which is preliminary data.</text>
</comment>
<keyword evidence="2 4" id="KW-0169">Cobalamin biosynthesis</keyword>
<dbReference type="GO" id="GO:0015420">
    <property type="term" value="F:ABC-type vitamin B12 transporter activity"/>
    <property type="evidence" value="ECO:0007669"/>
    <property type="project" value="UniProtKB-UniRule"/>
</dbReference>
<dbReference type="NCBIfam" id="TIGR00313">
    <property type="entry name" value="cobQ"/>
    <property type="match status" value="1"/>
</dbReference>
<dbReference type="HAMAP" id="MF_00028">
    <property type="entry name" value="CobQ"/>
    <property type="match status" value="1"/>
</dbReference>
<evidence type="ECO:0000313" key="8">
    <source>
        <dbReference type="Proteomes" id="UP000280307"/>
    </source>
</evidence>
<comment type="similarity">
    <text evidence="4">Belongs to the CobB/CobQ family. CobQ subfamily.</text>
</comment>